<dbReference type="Pfam" id="PF24684">
    <property type="entry name" value="Vgb_lyase"/>
    <property type="match status" value="1"/>
</dbReference>
<keyword evidence="1 5" id="KW-0479">Metal-binding</keyword>
<dbReference type="Gene3D" id="2.130.10.10">
    <property type="entry name" value="YVTN repeat-like/Quinoprotein amine dehydrogenase"/>
    <property type="match status" value="1"/>
</dbReference>
<proteinExistence type="inferred from homology"/>
<dbReference type="EC" id="4.2.99.-" evidence="5"/>
<dbReference type="InterPro" id="IPR051344">
    <property type="entry name" value="Vgb"/>
</dbReference>
<comment type="cofactor">
    <cofactor evidence="5">
        <name>Mg(2+)</name>
        <dbReference type="ChEBI" id="CHEBI:18420"/>
    </cofactor>
</comment>
<feature type="region of interest" description="Disordered" evidence="6">
    <location>
        <begin position="303"/>
        <end position="325"/>
    </location>
</feature>
<evidence type="ECO:0000256" key="2">
    <source>
        <dbReference type="ARBA" id="ARBA00022842"/>
    </source>
</evidence>
<comment type="similarity">
    <text evidence="5">Belongs to the Vgb family.</text>
</comment>
<accession>A0ABX8ALL4</accession>
<evidence type="ECO:0000256" key="6">
    <source>
        <dbReference type="SAM" id="MobiDB-lite"/>
    </source>
</evidence>
<keyword evidence="8" id="KW-1185">Reference proteome</keyword>
<gene>
    <name evidence="7" type="ORF">KGB56_19930</name>
</gene>
<comment type="function">
    <text evidence="5">Inactivates the type B streptogramin antibiotics by linearizing the lactone ring at the ester linkage, generating a free phenylglycine carboxylate and converting the threonyl moiety into 2-amino-butenoic acid.</text>
</comment>
<dbReference type="Proteomes" id="UP000680706">
    <property type="component" value="Chromosome"/>
</dbReference>
<dbReference type="RefSeq" id="WP_075701885.1">
    <property type="nucleotide sequence ID" value="NZ_CP074126.1"/>
</dbReference>
<dbReference type="EMBL" id="CP074126">
    <property type="protein sequence ID" value="QUS55557.1"/>
    <property type="molecule type" value="Genomic_DNA"/>
</dbReference>
<dbReference type="GO" id="GO:0016829">
    <property type="term" value="F:lyase activity"/>
    <property type="evidence" value="ECO:0007669"/>
    <property type="project" value="UniProtKB-KW"/>
</dbReference>
<dbReference type="PANTHER" id="PTHR40274">
    <property type="entry name" value="VIRGINIAMYCIN B LYASE"/>
    <property type="match status" value="1"/>
</dbReference>
<evidence type="ECO:0000256" key="5">
    <source>
        <dbReference type="PIRNR" id="PIRNR026412"/>
    </source>
</evidence>
<dbReference type="PIRSF" id="PIRSF026412">
    <property type="entry name" value="Streptogrm_lyase"/>
    <property type="match status" value="1"/>
</dbReference>
<dbReference type="SUPFAM" id="SSF101898">
    <property type="entry name" value="NHL repeat"/>
    <property type="match status" value="1"/>
</dbReference>
<evidence type="ECO:0000256" key="3">
    <source>
        <dbReference type="ARBA" id="ARBA00023239"/>
    </source>
</evidence>
<comment type="subunit">
    <text evidence="5">Monomer.</text>
</comment>
<dbReference type="InterPro" id="IPR015943">
    <property type="entry name" value="WD40/YVTN_repeat-like_dom_sf"/>
</dbReference>
<dbReference type="InterPro" id="IPR011217">
    <property type="entry name" value="Vgb_bact"/>
</dbReference>
<keyword evidence="3 5" id="KW-0456">Lyase</keyword>
<keyword evidence="2 5" id="KW-0460">Magnesium</keyword>
<evidence type="ECO:0000256" key="1">
    <source>
        <dbReference type="ARBA" id="ARBA00022723"/>
    </source>
</evidence>
<evidence type="ECO:0000256" key="4">
    <source>
        <dbReference type="ARBA" id="ARBA00023251"/>
    </source>
</evidence>
<name>A0ABX8ALL4_9HYPH</name>
<evidence type="ECO:0000313" key="7">
    <source>
        <dbReference type="EMBL" id="QUS55557.1"/>
    </source>
</evidence>
<sequence length="344" mass="37649">MNRREFLGASALTISSAYYMGIVAGPVFAESKDKANSIKNAKVTYFDARPGARSRDVGFGSDGMVWYCGQADGTLTRLDPDTGELHPVSLGEKAAPHGVVLGPDNAMWVTEGGQNAIARVDPATDAVTLIPLPAEFADANLNTGIFDHDGIYWFTGQNGVYGRVDPVTQEIEVWPSPQGPGPYGITVTPQGDVWYASLAGSHIANIDRTNGRARIVTPPTEEQGARRVWSNSEGKLWVSEWLSGQVSEYDPKADTWRAWRLPGKDPLPYSVYVDENDKVWLTDFDADAVVYFDPDTEEFTSFPSNKTDPDVRQMAGRKGEVWGGESGTDRIVRIQFEETETTSS</sequence>
<evidence type="ECO:0000313" key="8">
    <source>
        <dbReference type="Proteomes" id="UP000680706"/>
    </source>
</evidence>
<reference evidence="7 8" key="1">
    <citation type="journal article" date="2021" name="Angew. Chem. Int. Ed. Engl.">
        <title>A novel family of nonribosomal peptides modulate collective behavior in Pseudovibrio bacteria isolated from marine sponges.</title>
        <authorList>
            <person name="Ioca L.P."/>
            <person name="Dai Y."/>
            <person name="Kunakom S."/>
            <person name="Diaz-Espinosa J."/>
            <person name="Krunic A."/>
            <person name="Crnkovic C.M."/>
            <person name="Orjala J."/>
            <person name="Sanchez L.M."/>
            <person name="Ferreira A.G."/>
            <person name="Berlinck R.G.S."/>
            <person name="Eustaquio A.S."/>
        </authorList>
    </citation>
    <scope>NUCLEOTIDE SEQUENCE [LARGE SCALE GENOMIC DNA]</scope>
    <source>
        <strain evidence="7 8">Ab134</strain>
    </source>
</reference>
<organism evidence="7 8">
    <name type="scientific">Pseudovibrio brasiliensis</name>
    <dbReference type="NCBI Taxonomy" id="1898042"/>
    <lineage>
        <taxon>Bacteria</taxon>
        <taxon>Pseudomonadati</taxon>
        <taxon>Pseudomonadota</taxon>
        <taxon>Alphaproteobacteria</taxon>
        <taxon>Hyphomicrobiales</taxon>
        <taxon>Stappiaceae</taxon>
        <taxon>Pseudovibrio</taxon>
    </lineage>
</organism>
<dbReference type="PANTHER" id="PTHR40274:SF3">
    <property type="entry name" value="VIRGINIAMYCIN B LYASE"/>
    <property type="match status" value="1"/>
</dbReference>
<keyword evidence="4 5" id="KW-0046">Antibiotic resistance</keyword>
<protein>
    <recommendedName>
        <fullName evidence="5">Virginiamycin B lyase</fullName>
        <ecNumber evidence="5">4.2.99.-</ecNumber>
    </recommendedName>
    <alternativeName>
        <fullName evidence="5">Streptogramin B lyase</fullName>
    </alternativeName>
</protein>